<evidence type="ECO:0000256" key="3">
    <source>
        <dbReference type="ARBA" id="ARBA00022729"/>
    </source>
</evidence>
<protein>
    <submittedName>
        <fullName evidence="9">Procollagen-lysine 5-dioxygenase</fullName>
        <ecNumber evidence="9">1.14.11.4</ecNumber>
    </submittedName>
</protein>
<dbReference type="SMART" id="SM00702">
    <property type="entry name" value="P4Hc"/>
    <property type="match status" value="1"/>
</dbReference>
<evidence type="ECO:0000256" key="7">
    <source>
        <dbReference type="ARBA" id="ARBA00023180"/>
    </source>
</evidence>
<dbReference type="GO" id="GO:0005506">
    <property type="term" value="F:iron ion binding"/>
    <property type="evidence" value="ECO:0007669"/>
    <property type="project" value="InterPro"/>
</dbReference>
<name>A0A1S6WN68_HORCA</name>
<keyword evidence="6" id="KW-0408">Iron</keyword>
<proteinExistence type="evidence at transcript level"/>
<organism evidence="9">
    <name type="scientific">Hormiphora californensis</name>
    <name type="common">Sea gooseberry</name>
    <dbReference type="NCBI Taxonomy" id="1403702"/>
    <lineage>
        <taxon>Eukaryota</taxon>
        <taxon>Metazoa</taxon>
        <taxon>Ctenophora</taxon>
        <taxon>Tentaculata</taxon>
        <taxon>Cydippida</taxon>
        <taxon>Pleurobrachiidae</taxon>
        <taxon>Hormiphora</taxon>
    </lineage>
</organism>
<evidence type="ECO:0000313" key="9">
    <source>
        <dbReference type="EMBL" id="AQX17749.1"/>
    </source>
</evidence>
<dbReference type="EMBL" id="KX853880">
    <property type="protein sequence ID" value="AQX17749.1"/>
    <property type="molecule type" value="mRNA"/>
</dbReference>
<evidence type="ECO:0000259" key="8">
    <source>
        <dbReference type="PROSITE" id="PS51471"/>
    </source>
</evidence>
<dbReference type="Pfam" id="PF03171">
    <property type="entry name" value="2OG-FeII_Oxy"/>
    <property type="match status" value="1"/>
</dbReference>
<evidence type="ECO:0000256" key="6">
    <source>
        <dbReference type="ARBA" id="ARBA00023004"/>
    </source>
</evidence>
<dbReference type="InterPro" id="IPR044861">
    <property type="entry name" value="IPNS-like_FE2OG_OXY"/>
</dbReference>
<dbReference type="PROSITE" id="PS51471">
    <property type="entry name" value="FE2OG_OXY"/>
    <property type="match status" value="1"/>
</dbReference>
<evidence type="ECO:0000256" key="5">
    <source>
        <dbReference type="ARBA" id="ARBA00023002"/>
    </source>
</evidence>
<accession>A0A1S6WN68</accession>
<feature type="domain" description="Fe2OG dioxygenase" evidence="8">
    <location>
        <begin position="670"/>
        <end position="763"/>
    </location>
</feature>
<dbReference type="InterPro" id="IPR005123">
    <property type="entry name" value="Oxoglu/Fe-dep_dioxygenase_dom"/>
</dbReference>
<evidence type="ECO:0000256" key="1">
    <source>
        <dbReference type="ARBA" id="ARBA00001961"/>
    </source>
</evidence>
<keyword evidence="4 9" id="KW-0223">Dioxygenase</keyword>
<keyword evidence="3" id="KW-0732">Signal</keyword>
<dbReference type="GO" id="GO:0008475">
    <property type="term" value="F:procollagen-lysine 5-dioxygenase activity"/>
    <property type="evidence" value="ECO:0007669"/>
    <property type="project" value="UniProtKB-EC"/>
</dbReference>
<dbReference type="EC" id="1.14.11.4" evidence="9"/>
<keyword evidence="7" id="KW-0325">Glycoprotein</keyword>
<sequence length="763" mass="88719">MLLLLSVLSLSTALIEVENNAVEPEEETLAAIVEREPAINYNDEPFDDKFLIFTVASDDNDPYQRYRRSLRIFNMERYLKTLGLNEAWLGGNMESPGGGYKVNLLKAALAPYKDDMETIVMFTDSYDVIFVADKPEILDNFKSFDANFVISAESWLWPDTSLEDKYPVIEGKKYLCSGLMMGYAGTFYNILNYKVIDNRFDDQLFYTHVYLDKEFREANKIVLDGTSKIFHNLHGAVRELDYGFGNKRIANWEMGTMPQVIHGNGPTKIDLNRFGNYYPRVFNPSDGANGLCMICEEKEGRVNVTEMETAPLILTTLFITERTPFLDYFINQTFAQEYPQERWHLRIYNRVFSQADLVQELVNYHVTNNAKQKYASVKIYQPKALSLKSRMEIYDEAMGECVTLGCDWYFAMDSVITLTEKTVLTDLMYWNKSVITTQLTQPGQYWSNFWGDVNKDGFYKRAPDYFELVKRERQGLWNVPLVNNLVAIRGDVVRSGKLRYSGEKYEDSNYEVSFAANARAANVFMYMVNLKYHGHLKRMENYTDVNTHNDLWQIFINQVDWKLNYIHPSFDKYLQKKRYQFPQPCPDVFHFPLLSKKFSWHIIHELESIPGDVFAGSGQNNDARLAGGYENVPTVDVHFTQINFQQEWLKVLRDYVKPIQRLVFEGYAFHGNAYLSFVVKYHEAGQRKLVPHHDHSTFTTNTALNRQNIDYEGGGSYFIRQKCLVRDVDIGWTLMHPGRLTHYHEGKEITKGTRYILVSFNDP</sequence>
<dbReference type="Gene3D" id="2.60.120.620">
    <property type="entry name" value="q2cbj1_9rhob like domain"/>
    <property type="match status" value="1"/>
</dbReference>
<keyword evidence="2" id="KW-0479">Metal-binding</keyword>
<dbReference type="GO" id="GO:0005783">
    <property type="term" value="C:endoplasmic reticulum"/>
    <property type="evidence" value="ECO:0007669"/>
    <property type="project" value="TreeGrafter"/>
</dbReference>
<comment type="cofactor">
    <cofactor evidence="1">
        <name>L-ascorbate</name>
        <dbReference type="ChEBI" id="CHEBI:38290"/>
    </cofactor>
</comment>
<evidence type="ECO:0000256" key="4">
    <source>
        <dbReference type="ARBA" id="ARBA00022964"/>
    </source>
</evidence>
<dbReference type="PANTHER" id="PTHR10730">
    <property type="entry name" value="PROCOLLAGEN-LYSINE,2-OXOGLUTARATE 5-DIOXYGENASE/GLYCOSYLTRANSFERASE 25 FAMILY MEMBER"/>
    <property type="match status" value="1"/>
</dbReference>
<evidence type="ECO:0000256" key="2">
    <source>
        <dbReference type="ARBA" id="ARBA00022723"/>
    </source>
</evidence>
<dbReference type="InterPro" id="IPR006620">
    <property type="entry name" value="Pro_4_hyd_alph"/>
</dbReference>
<dbReference type="InterPro" id="IPR050757">
    <property type="entry name" value="Collagen_mod_GT25"/>
</dbReference>
<keyword evidence="5 9" id="KW-0560">Oxidoreductase</keyword>
<dbReference type="InterPro" id="IPR057589">
    <property type="entry name" value="GT_PLOD"/>
</dbReference>
<dbReference type="AlphaFoldDB" id="A0A1S6WN68"/>
<dbReference type="PANTHER" id="PTHR10730:SF45">
    <property type="entry name" value="PROCOLLAGEN-LYSINE,2-OXOGLUTARATE 5-DIOXYGENASE"/>
    <property type="match status" value="1"/>
</dbReference>
<reference evidence="9" key="1">
    <citation type="submission" date="2016-09" db="EMBL/GenBank/DDBJ databases">
        <title>Transcriptomic survey across the phylum Ctenophora.</title>
        <authorList>
            <person name="Francis W.R."/>
            <person name="Haddock S.H.D."/>
        </authorList>
    </citation>
    <scope>NUCLEOTIDE SEQUENCE</scope>
    <source>
        <strain evidence="9">GOC2007-Trawl6</strain>
    </source>
</reference>
<dbReference type="Pfam" id="PF25342">
    <property type="entry name" value="GT_PLOD"/>
    <property type="match status" value="1"/>
</dbReference>
<dbReference type="GO" id="GO:0031418">
    <property type="term" value="F:L-ascorbic acid binding"/>
    <property type="evidence" value="ECO:0007669"/>
    <property type="project" value="InterPro"/>
</dbReference>